<dbReference type="PANTHER" id="PTHR46195">
    <property type="entry name" value="HEAVY METAL-ASSOCIATED ISOPRENYLATED PLANT PROTEIN 7"/>
    <property type="match status" value="1"/>
</dbReference>
<dbReference type="AlphaFoldDB" id="A0A0B2PEI4"/>
<gene>
    <name evidence="7" type="ORF">glysoja_045287</name>
</gene>
<dbReference type="SUPFAM" id="SSF55008">
    <property type="entry name" value="HMA, heavy metal-associated domain"/>
    <property type="match status" value="2"/>
</dbReference>
<keyword evidence="2" id="KW-0479">Metal-binding</keyword>
<dbReference type="Gene3D" id="3.30.70.100">
    <property type="match status" value="2"/>
</dbReference>
<comment type="similarity">
    <text evidence="4">Belongs to the HIPP family.</text>
</comment>
<reference evidence="7" key="1">
    <citation type="submission" date="2014-07" db="EMBL/GenBank/DDBJ databases">
        <title>Identification of a novel salt tolerance gene in wild soybean by whole-genome sequencing.</title>
        <authorList>
            <person name="Lam H.-M."/>
            <person name="Qi X."/>
            <person name="Li M.-W."/>
            <person name="Liu X."/>
            <person name="Xie M."/>
            <person name="Ni M."/>
            <person name="Xu X."/>
        </authorList>
    </citation>
    <scope>NUCLEOTIDE SEQUENCE [LARGE SCALE GENOMIC DNA]</scope>
    <source>
        <tissue evidence="7">Root</tissue>
    </source>
</reference>
<feature type="compositionally biased region" description="Basic and acidic residues" evidence="5">
    <location>
        <begin position="176"/>
        <end position="229"/>
    </location>
</feature>
<evidence type="ECO:0000256" key="1">
    <source>
        <dbReference type="ARBA" id="ARBA00022481"/>
    </source>
</evidence>
<dbReference type="Proteomes" id="UP000053555">
    <property type="component" value="Unassembled WGS sequence"/>
</dbReference>
<sequence length="274" mass="31248">MAARKEEKKEDIEVITAIYKVNLHCKECGSKIKKHLTITQGVLSVEIEFEKGEINAKGKIEPLKILKLIEKKSKEKVELISPEVKPKEITSTEIKPKEIKDPIIRIISVRVHMHCGKCEADLKSRLIKHKGIFNVKTDQKAQNVTVEGTIEVEKLISFLRKRVHKNAEIISIKEVKRDQEKKGKEEVQSSETSKEKDHSKSGESTKKKDDDKKKTGESTKEKEDGKSSETTKIMSHQGHPKEENKIKDNVPYIIHYVYAQQLFTGENPNSCSIL</sequence>
<feature type="region of interest" description="Disordered" evidence="5">
    <location>
        <begin position="176"/>
        <end position="246"/>
    </location>
</feature>
<keyword evidence="3" id="KW-0636">Prenylation</keyword>
<evidence type="ECO:0000256" key="5">
    <source>
        <dbReference type="SAM" id="MobiDB-lite"/>
    </source>
</evidence>
<feature type="domain" description="HMA" evidence="6">
    <location>
        <begin position="14"/>
        <end position="77"/>
    </location>
</feature>
<dbReference type="GO" id="GO:0046872">
    <property type="term" value="F:metal ion binding"/>
    <property type="evidence" value="ECO:0007669"/>
    <property type="project" value="UniProtKB-KW"/>
</dbReference>
<keyword evidence="3" id="KW-0449">Lipoprotein</keyword>
<dbReference type="InterPro" id="IPR044577">
    <property type="entry name" value="HIPP4/7/8/17/18/19"/>
</dbReference>
<accession>A0A0B2PEI4</accession>
<name>A0A0B2PEI4_GLYSO</name>
<keyword evidence="1" id="KW-0488">Methylation</keyword>
<protein>
    <recommendedName>
        <fullName evidence="6">HMA domain-containing protein</fullName>
    </recommendedName>
</protein>
<evidence type="ECO:0000259" key="6">
    <source>
        <dbReference type="PROSITE" id="PS50846"/>
    </source>
</evidence>
<evidence type="ECO:0000256" key="2">
    <source>
        <dbReference type="ARBA" id="ARBA00022723"/>
    </source>
</evidence>
<evidence type="ECO:0000256" key="3">
    <source>
        <dbReference type="ARBA" id="ARBA00023289"/>
    </source>
</evidence>
<feature type="domain" description="HMA" evidence="6">
    <location>
        <begin position="104"/>
        <end position="167"/>
    </location>
</feature>
<dbReference type="InterPro" id="IPR006121">
    <property type="entry name" value="HMA_dom"/>
</dbReference>
<dbReference type="InterPro" id="IPR036163">
    <property type="entry name" value="HMA_dom_sf"/>
</dbReference>
<dbReference type="EMBL" id="KN666707">
    <property type="protein sequence ID" value="KHN07796.1"/>
    <property type="molecule type" value="Genomic_DNA"/>
</dbReference>
<proteinExistence type="inferred from homology"/>
<organism evidence="7">
    <name type="scientific">Glycine soja</name>
    <name type="common">Wild soybean</name>
    <dbReference type="NCBI Taxonomy" id="3848"/>
    <lineage>
        <taxon>Eukaryota</taxon>
        <taxon>Viridiplantae</taxon>
        <taxon>Streptophyta</taxon>
        <taxon>Embryophyta</taxon>
        <taxon>Tracheophyta</taxon>
        <taxon>Spermatophyta</taxon>
        <taxon>Magnoliopsida</taxon>
        <taxon>eudicotyledons</taxon>
        <taxon>Gunneridae</taxon>
        <taxon>Pentapetalae</taxon>
        <taxon>rosids</taxon>
        <taxon>fabids</taxon>
        <taxon>Fabales</taxon>
        <taxon>Fabaceae</taxon>
        <taxon>Papilionoideae</taxon>
        <taxon>50 kb inversion clade</taxon>
        <taxon>NPAAA clade</taxon>
        <taxon>indigoferoid/millettioid clade</taxon>
        <taxon>Phaseoleae</taxon>
        <taxon>Glycine</taxon>
        <taxon>Glycine subgen. Soja</taxon>
    </lineage>
</organism>
<dbReference type="Pfam" id="PF00403">
    <property type="entry name" value="HMA"/>
    <property type="match status" value="2"/>
</dbReference>
<evidence type="ECO:0000313" key="7">
    <source>
        <dbReference type="EMBL" id="KHN07796.1"/>
    </source>
</evidence>
<evidence type="ECO:0000256" key="4">
    <source>
        <dbReference type="ARBA" id="ARBA00024045"/>
    </source>
</evidence>
<dbReference type="CDD" id="cd00371">
    <property type="entry name" value="HMA"/>
    <property type="match status" value="2"/>
</dbReference>
<dbReference type="PROSITE" id="PS50846">
    <property type="entry name" value="HMA_2"/>
    <property type="match status" value="2"/>
</dbReference>
<dbReference type="PANTHER" id="PTHR46195:SF12">
    <property type="entry name" value="HEAVY METAL-ASSOCIATED ISOPRENYLATED PLANT PROTEIN 4"/>
    <property type="match status" value="1"/>
</dbReference>